<protein>
    <submittedName>
        <fullName evidence="2">Uncharacterized protein</fullName>
    </submittedName>
</protein>
<accession>A0A392QPN8</accession>
<name>A0A392QPN8_9FABA</name>
<evidence type="ECO:0000313" key="3">
    <source>
        <dbReference type="Proteomes" id="UP000265520"/>
    </source>
</evidence>
<proteinExistence type="predicted"/>
<evidence type="ECO:0000256" key="1">
    <source>
        <dbReference type="SAM" id="MobiDB-lite"/>
    </source>
</evidence>
<evidence type="ECO:0000313" key="2">
    <source>
        <dbReference type="EMBL" id="MCI25235.1"/>
    </source>
</evidence>
<dbReference type="Proteomes" id="UP000265520">
    <property type="component" value="Unassembled WGS sequence"/>
</dbReference>
<organism evidence="2 3">
    <name type="scientific">Trifolium medium</name>
    <dbReference type="NCBI Taxonomy" id="97028"/>
    <lineage>
        <taxon>Eukaryota</taxon>
        <taxon>Viridiplantae</taxon>
        <taxon>Streptophyta</taxon>
        <taxon>Embryophyta</taxon>
        <taxon>Tracheophyta</taxon>
        <taxon>Spermatophyta</taxon>
        <taxon>Magnoliopsida</taxon>
        <taxon>eudicotyledons</taxon>
        <taxon>Gunneridae</taxon>
        <taxon>Pentapetalae</taxon>
        <taxon>rosids</taxon>
        <taxon>fabids</taxon>
        <taxon>Fabales</taxon>
        <taxon>Fabaceae</taxon>
        <taxon>Papilionoideae</taxon>
        <taxon>50 kb inversion clade</taxon>
        <taxon>NPAAA clade</taxon>
        <taxon>Hologalegina</taxon>
        <taxon>IRL clade</taxon>
        <taxon>Trifolieae</taxon>
        <taxon>Trifolium</taxon>
    </lineage>
</organism>
<comment type="caution">
    <text evidence="2">The sequence shown here is derived from an EMBL/GenBank/DDBJ whole genome shotgun (WGS) entry which is preliminary data.</text>
</comment>
<sequence>MENWTKGGAEGETPLVAPPPVDLHVDEEF</sequence>
<dbReference type="AlphaFoldDB" id="A0A392QPN8"/>
<feature type="region of interest" description="Disordered" evidence="1">
    <location>
        <begin position="1"/>
        <end position="29"/>
    </location>
</feature>
<keyword evidence="3" id="KW-1185">Reference proteome</keyword>
<reference evidence="2 3" key="1">
    <citation type="journal article" date="2018" name="Front. Plant Sci.">
        <title>Red Clover (Trifolium pratense) and Zigzag Clover (T. medium) - A Picture of Genomic Similarities and Differences.</title>
        <authorList>
            <person name="Dluhosova J."/>
            <person name="Istvanek J."/>
            <person name="Nedelnik J."/>
            <person name="Repkova J."/>
        </authorList>
    </citation>
    <scope>NUCLEOTIDE SEQUENCE [LARGE SCALE GENOMIC DNA]</scope>
    <source>
        <strain evidence="3">cv. 10/8</strain>
        <tissue evidence="2">Leaf</tissue>
    </source>
</reference>
<dbReference type="EMBL" id="LXQA010146017">
    <property type="protein sequence ID" value="MCI25235.1"/>
    <property type="molecule type" value="Genomic_DNA"/>
</dbReference>